<dbReference type="InterPro" id="IPR012947">
    <property type="entry name" value="tRNA_SAD"/>
</dbReference>
<dbReference type="EMBL" id="CASHTH010004408">
    <property type="protein sequence ID" value="CAI8056930.1"/>
    <property type="molecule type" value="Genomic_DNA"/>
</dbReference>
<dbReference type="GO" id="GO:0004813">
    <property type="term" value="F:alanine-tRNA ligase activity"/>
    <property type="evidence" value="ECO:0007669"/>
    <property type="project" value="InterPro"/>
</dbReference>
<evidence type="ECO:0000313" key="8">
    <source>
        <dbReference type="Proteomes" id="UP001174909"/>
    </source>
</evidence>
<comment type="subcellular location">
    <subcellularLocation>
        <location evidence="2">Cytoplasm</location>
    </subcellularLocation>
</comment>
<comment type="caution">
    <text evidence="7">The sequence shown here is derived from an EMBL/GenBank/DDBJ whole genome shotgun (WGS) entry which is preliminary data.</text>
</comment>
<dbReference type="InterPro" id="IPR051335">
    <property type="entry name" value="Alanyl-tRNA_Editing_Enzymes"/>
</dbReference>
<protein>
    <submittedName>
        <fullName evidence="7">Alanyl-tRNA editing protein AlaX-M</fullName>
    </submittedName>
</protein>
<feature type="domain" description="Alanyl-transfer RNA synthetases family profile" evidence="6">
    <location>
        <begin position="1"/>
        <end position="233"/>
    </location>
</feature>
<dbReference type="InterPro" id="IPR018165">
    <property type="entry name" value="Ala-tRNA-synth_IIc_core"/>
</dbReference>
<dbReference type="GO" id="GO:0002161">
    <property type="term" value="F:aminoacyl-tRNA deacylase activity"/>
    <property type="evidence" value="ECO:0007669"/>
    <property type="project" value="UniProtKB-ARBA"/>
</dbReference>
<dbReference type="GO" id="GO:0005524">
    <property type="term" value="F:ATP binding"/>
    <property type="evidence" value="ECO:0007669"/>
    <property type="project" value="InterPro"/>
</dbReference>
<dbReference type="PANTHER" id="PTHR43462:SF1">
    <property type="entry name" value="ALANYL-TRNA EDITING PROTEIN AARSD1"/>
    <property type="match status" value="1"/>
</dbReference>
<dbReference type="InterPro" id="IPR009000">
    <property type="entry name" value="Transl_B-barrel_sf"/>
</dbReference>
<dbReference type="AlphaFoldDB" id="A0AA35TYN5"/>
<reference evidence="7" key="1">
    <citation type="submission" date="2023-03" db="EMBL/GenBank/DDBJ databases">
        <authorList>
            <person name="Steffen K."/>
            <person name="Cardenas P."/>
        </authorList>
    </citation>
    <scope>NUCLEOTIDE SEQUENCE</scope>
</reference>
<dbReference type="GO" id="GO:0006419">
    <property type="term" value="P:alanyl-tRNA aminoacylation"/>
    <property type="evidence" value="ECO:0007669"/>
    <property type="project" value="InterPro"/>
</dbReference>
<evidence type="ECO:0000256" key="3">
    <source>
        <dbReference type="ARBA" id="ARBA00008429"/>
    </source>
</evidence>
<dbReference type="GO" id="GO:0003676">
    <property type="term" value="F:nucleic acid binding"/>
    <property type="evidence" value="ECO:0007669"/>
    <property type="project" value="InterPro"/>
</dbReference>
<dbReference type="InterPro" id="IPR018163">
    <property type="entry name" value="Thr/Ala-tRNA-synth_IIc_edit"/>
</dbReference>
<evidence type="ECO:0000256" key="5">
    <source>
        <dbReference type="ARBA" id="ARBA00022833"/>
    </source>
</evidence>
<gene>
    <name evidence="7" type="ORF">GBAR_LOCUS31006</name>
</gene>
<dbReference type="PANTHER" id="PTHR43462">
    <property type="entry name" value="ALANYL-TRNA EDITING PROTEIN"/>
    <property type="match status" value="1"/>
</dbReference>
<keyword evidence="5" id="KW-0862">Zinc</keyword>
<organism evidence="7 8">
    <name type="scientific">Geodia barretti</name>
    <name type="common">Barrett's horny sponge</name>
    <dbReference type="NCBI Taxonomy" id="519541"/>
    <lineage>
        <taxon>Eukaryota</taxon>
        <taxon>Metazoa</taxon>
        <taxon>Porifera</taxon>
        <taxon>Demospongiae</taxon>
        <taxon>Heteroscleromorpha</taxon>
        <taxon>Tetractinellida</taxon>
        <taxon>Astrophorina</taxon>
        <taxon>Geodiidae</taxon>
        <taxon>Geodia</taxon>
    </lineage>
</organism>
<comment type="similarity">
    <text evidence="3">Belongs to the class-II aminoacyl-tRNA synthetase family. Alax-L subfamily.</text>
</comment>
<evidence type="ECO:0000256" key="1">
    <source>
        <dbReference type="ARBA" id="ARBA00001947"/>
    </source>
</evidence>
<evidence type="ECO:0000313" key="7">
    <source>
        <dbReference type="EMBL" id="CAI8056930.1"/>
    </source>
</evidence>
<dbReference type="Gene3D" id="3.30.980.10">
    <property type="entry name" value="Threonyl-trna Synthetase, Chain A, domain 2"/>
    <property type="match status" value="1"/>
</dbReference>
<dbReference type="GO" id="GO:0005737">
    <property type="term" value="C:cytoplasm"/>
    <property type="evidence" value="ECO:0007669"/>
    <property type="project" value="UniProtKB-SubCell"/>
</dbReference>
<evidence type="ECO:0000259" key="6">
    <source>
        <dbReference type="PROSITE" id="PS50860"/>
    </source>
</evidence>
<evidence type="ECO:0000256" key="2">
    <source>
        <dbReference type="ARBA" id="ARBA00004496"/>
    </source>
</evidence>
<proteinExistence type="inferred from homology"/>
<keyword evidence="8" id="KW-1185">Reference proteome</keyword>
<dbReference type="GO" id="GO:0046872">
    <property type="term" value="F:metal ion binding"/>
    <property type="evidence" value="ECO:0007669"/>
    <property type="project" value="UniProtKB-KW"/>
</dbReference>
<sequence>MTELLFLNDAYASEFTATVIDLTDDGGVVLDRTALYIGGGGQPCDVGTLSDAGGANYRVVKVARSGGAIVHTLEGDARPDPGDELHGKVDWDRRYLLMRTHTALHILCGVVWRDYGAHVTGGDMRPGAARMDFELENMTAEFAGEVEARINQEVARERDIVVDSMTRADADAHPDLIRTKINLLPAGIKEVRTIDISGLDLQADGGTHVRNTREVGRIKVVGHESKGRINKRLRIELE</sequence>
<dbReference type="Gene3D" id="2.40.30.130">
    <property type="match status" value="1"/>
</dbReference>
<name>A0AA35TYN5_GEOBA</name>
<comment type="cofactor">
    <cofactor evidence="1">
        <name>Zn(2+)</name>
        <dbReference type="ChEBI" id="CHEBI:29105"/>
    </cofactor>
</comment>
<dbReference type="Pfam" id="PF01411">
    <property type="entry name" value="tRNA-synt_2c"/>
    <property type="match status" value="1"/>
</dbReference>
<dbReference type="InterPro" id="IPR018164">
    <property type="entry name" value="Ala-tRNA-synth_IIc_N"/>
</dbReference>
<dbReference type="SMART" id="SM00863">
    <property type="entry name" value="tRNA_SAD"/>
    <property type="match status" value="1"/>
</dbReference>
<evidence type="ECO:0000256" key="4">
    <source>
        <dbReference type="ARBA" id="ARBA00022723"/>
    </source>
</evidence>
<dbReference type="PROSITE" id="PS50860">
    <property type="entry name" value="AA_TRNA_LIGASE_II_ALA"/>
    <property type="match status" value="1"/>
</dbReference>
<dbReference type="Proteomes" id="UP001174909">
    <property type="component" value="Unassembled WGS sequence"/>
</dbReference>
<dbReference type="Pfam" id="PF07973">
    <property type="entry name" value="tRNA_SAD"/>
    <property type="match status" value="1"/>
</dbReference>
<dbReference type="SUPFAM" id="SSF55186">
    <property type="entry name" value="ThrRS/AlaRS common domain"/>
    <property type="match status" value="1"/>
</dbReference>
<accession>A0AA35TYN5</accession>
<dbReference type="SUPFAM" id="SSF50447">
    <property type="entry name" value="Translation proteins"/>
    <property type="match status" value="1"/>
</dbReference>
<keyword evidence="4" id="KW-0479">Metal-binding</keyword>